<name>A0A891XGN4_TINBI</name>
<dbReference type="GO" id="GO:0030414">
    <property type="term" value="F:peptidase inhibitor activity"/>
    <property type="evidence" value="ECO:0007669"/>
    <property type="project" value="UniProtKB-KW"/>
</dbReference>
<evidence type="ECO:0000256" key="3">
    <source>
        <dbReference type="SAM" id="SignalP"/>
    </source>
</evidence>
<dbReference type="AlphaFoldDB" id="A0A891XGN4"/>
<gene>
    <name evidence="5" type="primary">Zon2</name>
</gene>
<dbReference type="InterPro" id="IPR051368">
    <property type="entry name" value="SerProtInhib-TIL_Domain"/>
</dbReference>
<evidence type="ECO:0000256" key="2">
    <source>
        <dbReference type="ARBA" id="ARBA00023157"/>
    </source>
</evidence>
<feature type="domain" description="TIL" evidence="4">
    <location>
        <begin position="93"/>
        <end position="152"/>
    </location>
</feature>
<feature type="chain" id="PRO_5032738496" evidence="3">
    <location>
        <begin position="23"/>
        <end position="276"/>
    </location>
</feature>
<evidence type="ECO:0000256" key="1">
    <source>
        <dbReference type="ARBA" id="ARBA00022690"/>
    </source>
</evidence>
<feature type="domain" description="TIL" evidence="4">
    <location>
        <begin position="219"/>
        <end position="262"/>
    </location>
</feature>
<dbReference type="Gene3D" id="2.10.25.10">
    <property type="entry name" value="Laminin"/>
    <property type="match status" value="4"/>
</dbReference>
<evidence type="ECO:0000313" key="5">
    <source>
        <dbReference type="EMBL" id="QRN45229.1"/>
    </source>
</evidence>
<keyword evidence="3" id="KW-0732">Signal</keyword>
<dbReference type="PANTHER" id="PTHR23259:SF70">
    <property type="entry name" value="ACCESSORY GLAND PROTEIN ACP62F-RELATED"/>
    <property type="match status" value="1"/>
</dbReference>
<protein>
    <submittedName>
        <fullName evidence="5">Zonadhesin-like 2</fullName>
    </submittedName>
</protein>
<accession>A0A891XGN4</accession>
<dbReference type="InterPro" id="IPR002919">
    <property type="entry name" value="TIL_dom"/>
</dbReference>
<dbReference type="PANTHER" id="PTHR23259">
    <property type="entry name" value="RIDDLE"/>
    <property type="match status" value="1"/>
</dbReference>
<feature type="signal peptide" evidence="3">
    <location>
        <begin position="1"/>
        <end position="22"/>
    </location>
</feature>
<feature type="domain" description="TIL" evidence="4">
    <location>
        <begin position="162"/>
        <end position="213"/>
    </location>
</feature>
<dbReference type="CDD" id="cd19941">
    <property type="entry name" value="TIL"/>
    <property type="match status" value="2"/>
</dbReference>
<keyword evidence="2" id="KW-1015">Disulfide bond</keyword>
<dbReference type="InterPro" id="IPR036084">
    <property type="entry name" value="Ser_inhib-like_sf"/>
</dbReference>
<dbReference type="Pfam" id="PF01826">
    <property type="entry name" value="TIL"/>
    <property type="match status" value="4"/>
</dbReference>
<sequence length="276" mass="30252">MKLVLVLTILGTFTQIIEVTSATTSSDSPAETPKCIGAHEVYNKCSSSCPRTCENKDKDIICDTKCNAKCECKKGYVRDGAWHCIPESDCQYCPKNEKYVDCKLGYCKVKKCDDLGKPIPCPGIIPPCKGGCVCKDGYVRNYAGICIPKEYCPSCGGDFNATSGCGNHCGNNCDDYDNPPGACPLYCHVNGCDCRYGYVYDHSTKTCVLPRDCPTYIDCPKNEHFTTCVNPCPPGAQCYAPCLPGCLCNKGYYRKNGKCIKKACHEDESEDESYND</sequence>
<organism evidence="5">
    <name type="scientific">Tineola bisselliella</name>
    <name type="common">Webbing clothes moth</name>
    <name type="synonym">Tinea bisselliella</name>
    <dbReference type="NCBI Taxonomy" id="93883"/>
    <lineage>
        <taxon>Eukaryota</taxon>
        <taxon>Metazoa</taxon>
        <taxon>Ecdysozoa</taxon>
        <taxon>Arthropoda</taxon>
        <taxon>Hexapoda</taxon>
        <taxon>Insecta</taxon>
        <taxon>Pterygota</taxon>
        <taxon>Neoptera</taxon>
        <taxon>Endopterygota</taxon>
        <taxon>Lepidoptera</taxon>
        <taxon>Glossata</taxon>
        <taxon>Ditrysia</taxon>
        <taxon>Tineoidea</taxon>
        <taxon>Tineidae</taxon>
        <taxon>Tineinae</taxon>
        <taxon>Tineola</taxon>
    </lineage>
</organism>
<feature type="domain" description="TIL" evidence="4">
    <location>
        <begin position="37"/>
        <end position="90"/>
    </location>
</feature>
<reference evidence="5" key="1">
    <citation type="journal article" name="Insect Biochem. Mol. Biol.">
        <title>Silk of the common clothes moth, Tineola bisselliella, a cosmopolitan pest belonging to the basal ditrysian moth line.</title>
        <authorList>
            <person name="Rouhova L."/>
            <person name="Kludkiewicz B."/>
            <person name="Sehadova H."/>
            <person name="Sery M."/>
            <person name="Kucerova L."/>
            <person name="Konik P."/>
            <person name="Zurovec M."/>
        </authorList>
    </citation>
    <scope>NUCLEOTIDE SEQUENCE</scope>
    <source>
        <tissue evidence="5">Silk glands</tissue>
    </source>
</reference>
<dbReference type="EMBL" id="MW244695">
    <property type="protein sequence ID" value="QRN45229.1"/>
    <property type="molecule type" value="mRNA"/>
</dbReference>
<keyword evidence="1" id="KW-0646">Protease inhibitor</keyword>
<evidence type="ECO:0000259" key="4">
    <source>
        <dbReference type="Pfam" id="PF01826"/>
    </source>
</evidence>
<dbReference type="SUPFAM" id="SSF57567">
    <property type="entry name" value="Serine protease inhibitors"/>
    <property type="match status" value="3"/>
</dbReference>
<proteinExistence type="evidence at transcript level"/>